<dbReference type="VEuPathDB" id="FungiDB:LCOR_00492.1"/>
<evidence type="ECO:0000256" key="4">
    <source>
        <dbReference type="ARBA" id="ARBA00022860"/>
    </source>
</evidence>
<dbReference type="STRING" id="1263082.A0A068RID0"/>
<dbReference type="Pfam" id="PF00400">
    <property type="entry name" value="WD40"/>
    <property type="match status" value="5"/>
</dbReference>
<feature type="compositionally biased region" description="Low complexity" evidence="7">
    <location>
        <begin position="261"/>
        <end position="271"/>
    </location>
</feature>
<protein>
    <submittedName>
        <fullName evidence="9">Wd40 repeat-like protein</fullName>
    </submittedName>
</protein>
<dbReference type="PROSITE" id="PS50294">
    <property type="entry name" value="WD_REPEATS_REGION"/>
    <property type="match status" value="3"/>
</dbReference>
<evidence type="ECO:0000256" key="1">
    <source>
        <dbReference type="ARBA" id="ARBA00009616"/>
    </source>
</evidence>
<feature type="compositionally biased region" description="Polar residues" evidence="7">
    <location>
        <begin position="80"/>
        <end position="102"/>
    </location>
</feature>
<dbReference type="Gene3D" id="1.20.5.300">
    <property type="match status" value="1"/>
</dbReference>
<sequence length="755" mass="83140">MLSEGPNEYTLPGVLHYLQAEWRRFERERNEWAIERSELKAHIALLEGERRGMENVKIDLMKRVKMLEFALRQERKRHLSSTQDQPSDVGNTDSPNIVSASSPAMHKEDTPKMQALSSNSEYLSNSKARERNRQVLKSCLDEINHLTSMPTKFPLMHTLDPSVAMYTRRDVRSSSSNQPTSASSKSSSSSSPELATTPARPPSSKSTPKDSKSSNRSVSRGGTVRGSSSSSSYSSSQQQRQSPFSIMIGKNPVQLSTDNDSASSPVASAPAMVEQEDNSNDSVPANVDEVAMLNNNVDNSPRAADAAISDEDVNSEEMDNDTDDTSLDENVLLSKEVKERYKLSDEKVQKMLKSGRKETRRSDRSSSPEPQDDSGYSLKGSLDASQIGDLNTETTQQQQPKMWKPRVTIKGHLDSVRSVSFHHSGMLVASASDDGTVKIWNLKRSIGSDGHSSRKAAHEEADPTITYRGHSNVVTSVAISAEQNRVYSASLDTTIRVWRLPPDGHGLFSPVDPSLNITSYVGHTDAIWDFKLFPIARNNTCLLASASADGTVKLWDTQTSGQLLKSTLTYNGVNTEGQRDSNLPAPTSLDFCHTDLNKMIVSYTNADIRVFDVETGQVTETLQGSNENYDGTLGTQINKVVTHPTMPLVVSGHEDHQIKFFDLKSGKCQFSMSGHLDAVSTLDIEPSGTTLVSGGHDSSIRLWDIAMNKNCIQEFSAHRRKGHEGVLSVQYHKSFPWMVSGGADGIVKIYHHGHH</sequence>
<dbReference type="SUPFAM" id="SSF50978">
    <property type="entry name" value="WD40 repeat-like"/>
    <property type="match status" value="1"/>
</dbReference>
<dbReference type="AlphaFoldDB" id="A0A068RID0"/>
<dbReference type="InterPro" id="IPR001680">
    <property type="entry name" value="WD40_rpt"/>
</dbReference>
<feature type="region of interest" description="Disordered" evidence="7">
    <location>
        <begin position="76"/>
        <end position="129"/>
    </location>
</feature>
<evidence type="ECO:0000313" key="9">
    <source>
        <dbReference type="EMBL" id="CDH48721.1"/>
    </source>
</evidence>
<evidence type="ECO:0000313" key="10">
    <source>
        <dbReference type="Proteomes" id="UP000027586"/>
    </source>
</evidence>
<dbReference type="InterPro" id="IPR019775">
    <property type="entry name" value="WD40_repeat_CS"/>
</dbReference>
<evidence type="ECO:0000259" key="8">
    <source>
        <dbReference type="Pfam" id="PF08232"/>
    </source>
</evidence>
<feature type="compositionally biased region" description="Low complexity" evidence="7">
    <location>
        <begin position="173"/>
        <end position="191"/>
    </location>
</feature>
<dbReference type="PANTHER" id="PTHR15653:SF0">
    <property type="entry name" value="CONNECTOR OF KINASE TO AP-1, ISOFORM E"/>
    <property type="match status" value="1"/>
</dbReference>
<feature type="region of interest" description="Disordered" evidence="7">
    <location>
        <begin position="169"/>
        <end position="329"/>
    </location>
</feature>
<evidence type="ECO:0000256" key="5">
    <source>
        <dbReference type="ARBA" id="ARBA00023054"/>
    </source>
</evidence>
<feature type="repeat" description="WD" evidence="6">
    <location>
        <begin position="672"/>
        <end position="705"/>
    </location>
</feature>
<feature type="domain" description="Striatin N-terminal" evidence="8">
    <location>
        <begin position="10"/>
        <end position="150"/>
    </location>
</feature>
<keyword evidence="4" id="KW-0112">Calmodulin-binding</keyword>
<organism evidence="9 10">
    <name type="scientific">Lichtheimia corymbifera JMRC:FSU:9682</name>
    <dbReference type="NCBI Taxonomy" id="1263082"/>
    <lineage>
        <taxon>Eukaryota</taxon>
        <taxon>Fungi</taxon>
        <taxon>Fungi incertae sedis</taxon>
        <taxon>Mucoromycota</taxon>
        <taxon>Mucoromycotina</taxon>
        <taxon>Mucoromycetes</taxon>
        <taxon>Mucorales</taxon>
        <taxon>Lichtheimiaceae</taxon>
        <taxon>Lichtheimia</taxon>
    </lineage>
</organism>
<feature type="compositionally biased region" description="Basic and acidic residues" evidence="7">
    <location>
        <begin position="346"/>
        <end position="366"/>
    </location>
</feature>
<dbReference type="InterPro" id="IPR020472">
    <property type="entry name" value="WD40_PAC1"/>
</dbReference>
<dbReference type="InterPro" id="IPR036322">
    <property type="entry name" value="WD40_repeat_dom_sf"/>
</dbReference>
<feature type="compositionally biased region" description="Polar residues" evidence="7">
    <location>
        <begin position="115"/>
        <end position="126"/>
    </location>
</feature>
<name>A0A068RID0_9FUNG</name>
<dbReference type="SMART" id="SM00320">
    <property type="entry name" value="WD40"/>
    <property type="match status" value="7"/>
</dbReference>
<dbReference type="PRINTS" id="PR00320">
    <property type="entry name" value="GPROTEINBRPT"/>
</dbReference>
<dbReference type="PROSITE" id="PS00678">
    <property type="entry name" value="WD_REPEATS_1"/>
    <property type="match status" value="3"/>
</dbReference>
<keyword evidence="5" id="KW-0175">Coiled coil</keyword>
<gene>
    <name evidence="9" type="ORF">LCOR_00492.1</name>
</gene>
<evidence type="ECO:0000256" key="7">
    <source>
        <dbReference type="SAM" id="MobiDB-lite"/>
    </source>
</evidence>
<dbReference type="InterPro" id="IPR013258">
    <property type="entry name" value="Striatin_N"/>
</dbReference>
<comment type="similarity">
    <text evidence="1">Belongs to the WD repeat striatin family.</text>
</comment>
<evidence type="ECO:0000256" key="2">
    <source>
        <dbReference type="ARBA" id="ARBA00022574"/>
    </source>
</evidence>
<dbReference type="InterPro" id="IPR015943">
    <property type="entry name" value="WD40/YVTN_repeat-like_dom_sf"/>
</dbReference>
<reference evidence="9" key="1">
    <citation type="submission" date="2013-08" db="EMBL/GenBank/DDBJ databases">
        <title>Gene expansion shapes genome architecture in the human pathogen Lichtheimia corymbifera: an evolutionary genomics analysis in the ancient terrestrial Mucorales (Mucoromycotina).</title>
        <authorList>
            <person name="Schwartze V.U."/>
            <person name="Winter S."/>
            <person name="Shelest E."/>
            <person name="Marcet-Houben M."/>
            <person name="Horn F."/>
            <person name="Wehner S."/>
            <person name="Hoffmann K."/>
            <person name="Riege K."/>
            <person name="Sammeth M."/>
            <person name="Nowrousian M."/>
            <person name="Valiante V."/>
            <person name="Linde J."/>
            <person name="Jacobsen I.D."/>
            <person name="Marz M."/>
            <person name="Brakhage A.A."/>
            <person name="Gabaldon T."/>
            <person name="Bocker S."/>
            <person name="Voigt K."/>
        </authorList>
    </citation>
    <scope>NUCLEOTIDE SEQUENCE [LARGE SCALE GENOMIC DNA]</scope>
    <source>
        <strain evidence="9">FSU 9682</strain>
    </source>
</reference>
<dbReference type="Pfam" id="PF08232">
    <property type="entry name" value="Striatin"/>
    <property type="match status" value="1"/>
</dbReference>
<accession>A0A068RID0</accession>
<comment type="caution">
    <text evidence="9">The sequence shown here is derived from an EMBL/GenBank/DDBJ whole genome shotgun (WGS) entry which is preliminary data.</text>
</comment>
<keyword evidence="3" id="KW-0677">Repeat</keyword>
<dbReference type="EMBL" id="CBTN010000002">
    <property type="protein sequence ID" value="CDH48721.1"/>
    <property type="molecule type" value="Genomic_DNA"/>
</dbReference>
<dbReference type="GO" id="GO:0005516">
    <property type="term" value="F:calmodulin binding"/>
    <property type="evidence" value="ECO:0007669"/>
    <property type="project" value="UniProtKB-KW"/>
</dbReference>
<feature type="repeat" description="WD" evidence="6">
    <location>
        <begin position="409"/>
        <end position="443"/>
    </location>
</feature>
<evidence type="ECO:0000256" key="6">
    <source>
        <dbReference type="PROSITE-ProRule" id="PRU00221"/>
    </source>
</evidence>
<proteinExistence type="inferred from homology"/>
<evidence type="ECO:0000256" key="3">
    <source>
        <dbReference type="ARBA" id="ARBA00022737"/>
    </source>
</evidence>
<keyword evidence="10" id="KW-1185">Reference proteome</keyword>
<dbReference type="Gene3D" id="2.130.10.10">
    <property type="entry name" value="YVTN repeat-like/Quinoprotein amine dehydrogenase"/>
    <property type="match status" value="2"/>
</dbReference>
<keyword evidence="2 6" id="KW-0853">WD repeat</keyword>
<feature type="region of interest" description="Disordered" evidence="7">
    <location>
        <begin position="346"/>
        <end position="382"/>
    </location>
</feature>
<dbReference type="CDD" id="cd00200">
    <property type="entry name" value="WD40"/>
    <property type="match status" value="1"/>
</dbReference>
<dbReference type="PANTHER" id="PTHR15653">
    <property type="entry name" value="STRIATIN"/>
    <property type="match status" value="1"/>
</dbReference>
<feature type="compositionally biased region" description="Low complexity" evidence="7">
    <location>
        <begin position="214"/>
        <end position="242"/>
    </location>
</feature>
<dbReference type="InterPro" id="IPR051488">
    <property type="entry name" value="WD_repeat_striatin"/>
</dbReference>
<feature type="repeat" description="WD" evidence="6">
    <location>
        <begin position="467"/>
        <end position="500"/>
    </location>
</feature>
<feature type="compositionally biased region" description="Acidic residues" evidence="7">
    <location>
        <begin position="308"/>
        <end position="327"/>
    </location>
</feature>
<feature type="repeat" description="WD" evidence="6">
    <location>
        <begin position="520"/>
        <end position="565"/>
    </location>
</feature>
<dbReference type="Proteomes" id="UP000027586">
    <property type="component" value="Unassembled WGS sequence"/>
</dbReference>
<dbReference type="OrthoDB" id="727118at2759"/>
<dbReference type="PROSITE" id="PS50082">
    <property type="entry name" value="WD_REPEATS_2"/>
    <property type="match status" value="4"/>
</dbReference>